<proteinExistence type="predicted"/>
<gene>
    <name evidence="1" type="ORF">WR25_09122</name>
</gene>
<evidence type="ECO:0000313" key="1">
    <source>
        <dbReference type="EMBL" id="PAV85867.1"/>
    </source>
</evidence>
<protein>
    <submittedName>
        <fullName evidence="1">Uncharacterized protein</fullName>
    </submittedName>
</protein>
<reference evidence="1 2" key="1">
    <citation type="journal article" date="2017" name="Curr. Biol.">
        <title>Genome architecture and evolution of a unichromosomal asexual nematode.</title>
        <authorList>
            <person name="Fradin H."/>
            <person name="Zegar C."/>
            <person name="Gutwein M."/>
            <person name="Lucas J."/>
            <person name="Kovtun M."/>
            <person name="Corcoran D."/>
            <person name="Baugh L.R."/>
            <person name="Kiontke K."/>
            <person name="Gunsalus K."/>
            <person name="Fitch D.H."/>
            <person name="Piano F."/>
        </authorList>
    </citation>
    <scope>NUCLEOTIDE SEQUENCE [LARGE SCALE GENOMIC DNA]</scope>
    <source>
        <strain evidence="1">PF1309</strain>
    </source>
</reference>
<evidence type="ECO:0000313" key="2">
    <source>
        <dbReference type="Proteomes" id="UP000218231"/>
    </source>
</evidence>
<name>A0A2A2LII7_9BILA</name>
<sequence>MEQSVALLPQSNGPSALSKATVNVNVGGRKARLPSELVSRRLESSRLAVFCQKSHVERLTDCDAFFESTSEKIASTYGNLPDSIALRIGLLANPHSFPVFLLSTRREQ</sequence>
<dbReference type="OrthoDB" id="296522at2759"/>
<organism evidence="1 2">
    <name type="scientific">Diploscapter pachys</name>
    <dbReference type="NCBI Taxonomy" id="2018661"/>
    <lineage>
        <taxon>Eukaryota</taxon>
        <taxon>Metazoa</taxon>
        <taxon>Ecdysozoa</taxon>
        <taxon>Nematoda</taxon>
        <taxon>Chromadorea</taxon>
        <taxon>Rhabditida</taxon>
        <taxon>Rhabditina</taxon>
        <taxon>Rhabditomorpha</taxon>
        <taxon>Rhabditoidea</taxon>
        <taxon>Rhabditidae</taxon>
        <taxon>Diploscapter</taxon>
    </lineage>
</organism>
<comment type="caution">
    <text evidence="1">The sequence shown here is derived from an EMBL/GenBank/DDBJ whole genome shotgun (WGS) entry which is preliminary data.</text>
</comment>
<dbReference type="STRING" id="2018661.A0A2A2LII7"/>
<dbReference type="Proteomes" id="UP000218231">
    <property type="component" value="Unassembled WGS sequence"/>
</dbReference>
<accession>A0A2A2LII7</accession>
<dbReference type="EMBL" id="LIAE01006717">
    <property type="protein sequence ID" value="PAV85867.1"/>
    <property type="molecule type" value="Genomic_DNA"/>
</dbReference>
<dbReference type="AlphaFoldDB" id="A0A2A2LII7"/>
<keyword evidence="2" id="KW-1185">Reference proteome</keyword>